<dbReference type="WBParaSite" id="maker-uti_cns_0010679-snap-gene-0.2-mRNA-1">
    <property type="protein sequence ID" value="maker-uti_cns_0010679-snap-gene-0.2-mRNA-1"/>
    <property type="gene ID" value="maker-uti_cns_0010679-snap-gene-0.2"/>
</dbReference>
<protein>
    <submittedName>
        <fullName evidence="2">Rab3 GTPase-activating protein catalytic subunit</fullName>
    </submittedName>
</protein>
<name>A0A1I8I9D4_9PLAT</name>
<accession>A0A1I8I9D4</accession>
<sequence length="243" mass="26183">VRCGRLVASWSESELLALAPLLSWHRDRLDLAELLAACQPEANSLHFGGPGAAVVDKCGLIGDFVSVVWPSAASSGEFESCDRPDQQARMLLRDILVAVRTAEARGFDAFNSAVAVATSPADDNSSDSNDSPAATELADSELLFHHCLATLVAVNHRLPDLLPPRRLLPGLLRLRRGRRLLQHLAALQPAAWRSLVRQLLACGPGRPIRWALSLAELDPGQSAWLAEMCASESGAIRTCWPAC</sequence>
<reference evidence="2" key="1">
    <citation type="submission" date="2016-11" db="UniProtKB">
        <authorList>
            <consortium name="WormBaseParasite"/>
        </authorList>
    </citation>
    <scope>IDENTIFICATION</scope>
</reference>
<evidence type="ECO:0000313" key="2">
    <source>
        <dbReference type="WBParaSite" id="maker-uti_cns_0010679-snap-gene-0.2-mRNA-1"/>
    </source>
</evidence>
<evidence type="ECO:0000313" key="1">
    <source>
        <dbReference type="Proteomes" id="UP000095280"/>
    </source>
</evidence>
<dbReference type="AlphaFoldDB" id="A0A1I8I9D4"/>
<organism evidence="1 2">
    <name type="scientific">Macrostomum lignano</name>
    <dbReference type="NCBI Taxonomy" id="282301"/>
    <lineage>
        <taxon>Eukaryota</taxon>
        <taxon>Metazoa</taxon>
        <taxon>Spiralia</taxon>
        <taxon>Lophotrochozoa</taxon>
        <taxon>Platyhelminthes</taxon>
        <taxon>Rhabditophora</taxon>
        <taxon>Macrostomorpha</taxon>
        <taxon>Macrostomida</taxon>
        <taxon>Macrostomidae</taxon>
        <taxon>Macrostomum</taxon>
    </lineage>
</organism>
<dbReference type="Proteomes" id="UP000095280">
    <property type="component" value="Unplaced"/>
</dbReference>
<proteinExistence type="predicted"/>
<keyword evidence="1" id="KW-1185">Reference proteome</keyword>